<dbReference type="RefSeq" id="WP_186770922.1">
    <property type="nucleotide sequence ID" value="NZ_JACOMF010000012.1"/>
</dbReference>
<dbReference type="AlphaFoldDB" id="A0A9X0R0N4"/>
<keyword evidence="1" id="KW-0732">Signal</keyword>
<keyword evidence="3" id="KW-1185">Reference proteome</keyword>
<sequence length="121" mass="12325">MNAFLKIACRALLAATTISGGACAKDAPSAASWQWSQTGEGNFDVVWFNPMPRPQQGGGVARLVGGGDNATVLYADTPMLLQEPVVASLTGGGDNASISYAAPGSRSQMLVGATVGPDRRG</sequence>
<reference evidence="2" key="1">
    <citation type="submission" date="2020-08" db="EMBL/GenBank/DDBJ databases">
        <authorList>
            <person name="Hu Y."/>
            <person name="Nguyen S.V."/>
            <person name="Li F."/>
            <person name="Fanning S."/>
        </authorList>
    </citation>
    <scope>NUCLEOTIDE SEQUENCE</scope>
    <source>
        <strain evidence="2">SYSU D8009</strain>
    </source>
</reference>
<evidence type="ECO:0000256" key="1">
    <source>
        <dbReference type="SAM" id="SignalP"/>
    </source>
</evidence>
<dbReference type="EMBL" id="JACOMF010000012">
    <property type="protein sequence ID" value="MBC4016157.1"/>
    <property type="molecule type" value="Genomic_DNA"/>
</dbReference>
<organism evidence="2 3">
    <name type="scientific">Siccirubricoccus deserti</name>
    <dbReference type="NCBI Taxonomy" id="2013562"/>
    <lineage>
        <taxon>Bacteria</taxon>
        <taxon>Pseudomonadati</taxon>
        <taxon>Pseudomonadota</taxon>
        <taxon>Alphaproteobacteria</taxon>
        <taxon>Acetobacterales</taxon>
        <taxon>Roseomonadaceae</taxon>
        <taxon>Siccirubricoccus</taxon>
    </lineage>
</organism>
<feature type="chain" id="PRO_5040941262" evidence="1">
    <location>
        <begin position="25"/>
        <end position="121"/>
    </location>
</feature>
<dbReference type="Proteomes" id="UP000600101">
    <property type="component" value="Unassembled WGS sequence"/>
</dbReference>
<proteinExistence type="predicted"/>
<name>A0A9X0R0N4_9PROT</name>
<accession>A0A9X0R0N4</accession>
<feature type="signal peptide" evidence="1">
    <location>
        <begin position="1"/>
        <end position="24"/>
    </location>
</feature>
<comment type="caution">
    <text evidence="2">The sequence shown here is derived from an EMBL/GenBank/DDBJ whole genome shotgun (WGS) entry which is preliminary data.</text>
</comment>
<evidence type="ECO:0000313" key="2">
    <source>
        <dbReference type="EMBL" id="MBC4016157.1"/>
    </source>
</evidence>
<evidence type="ECO:0000313" key="3">
    <source>
        <dbReference type="Proteomes" id="UP000600101"/>
    </source>
</evidence>
<protein>
    <submittedName>
        <fullName evidence="2">Uncharacterized protein</fullName>
    </submittedName>
</protein>
<gene>
    <name evidence="2" type="ORF">H7965_12560</name>
</gene>
<dbReference type="PROSITE" id="PS51257">
    <property type="entry name" value="PROKAR_LIPOPROTEIN"/>
    <property type="match status" value="1"/>
</dbReference>